<proteinExistence type="predicted"/>
<evidence type="ECO:0000256" key="1">
    <source>
        <dbReference type="SAM" id="MobiDB-lite"/>
    </source>
</evidence>
<gene>
    <name evidence="2" type="ORF">CANTEDRAFT_132968</name>
</gene>
<dbReference type="AlphaFoldDB" id="G3AX80"/>
<dbReference type="HOGENOM" id="CLU_416172_0_0_1"/>
<dbReference type="EMBL" id="GL996510">
    <property type="protein sequence ID" value="EGV66711.1"/>
    <property type="molecule type" value="Genomic_DNA"/>
</dbReference>
<feature type="compositionally biased region" description="Low complexity" evidence="1">
    <location>
        <begin position="583"/>
        <end position="594"/>
    </location>
</feature>
<dbReference type="OrthoDB" id="2507562at2759"/>
<reference evidence="2 3" key="1">
    <citation type="journal article" date="2011" name="Proc. Natl. Acad. Sci. U.S.A.">
        <title>Comparative genomics of xylose-fermenting fungi for enhanced biofuel production.</title>
        <authorList>
            <person name="Wohlbach D.J."/>
            <person name="Kuo A."/>
            <person name="Sato T.K."/>
            <person name="Potts K.M."/>
            <person name="Salamov A.A."/>
            <person name="LaButti K.M."/>
            <person name="Sun H."/>
            <person name="Clum A."/>
            <person name="Pangilinan J.L."/>
            <person name="Lindquist E.A."/>
            <person name="Lucas S."/>
            <person name="Lapidus A."/>
            <person name="Jin M."/>
            <person name="Gunawan C."/>
            <person name="Balan V."/>
            <person name="Dale B.E."/>
            <person name="Jeffries T.W."/>
            <person name="Zinkel R."/>
            <person name="Barry K.W."/>
            <person name="Grigoriev I.V."/>
            <person name="Gasch A.P."/>
        </authorList>
    </citation>
    <scope>NUCLEOTIDE SEQUENCE [LARGE SCALE GENOMIC DNA]</scope>
    <source>
        <strain evidence="3">ATCC 10573 / BCRC 21748 / CBS 615 / JCM 9827 / NBRC 10315 / NRRL Y-1498 / VKM Y-70</strain>
    </source>
</reference>
<organism evidence="3">
    <name type="scientific">Candida tenuis (strain ATCC 10573 / BCRC 21748 / CBS 615 / JCM 9827 / NBRC 10315 / NRRL Y-1498 / VKM Y-70)</name>
    <name type="common">Yeast</name>
    <name type="synonym">Yamadazyma tenuis</name>
    <dbReference type="NCBI Taxonomy" id="590646"/>
    <lineage>
        <taxon>Eukaryota</taxon>
        <taxon>Fungi</taxon>
        <taxon>Dikarya</taxon>
        <taxon>Ascomycota</taxon>
        <taxon>Saccharomycotina</taxon>
        <taxon>Pichiomycetes</taxon>
        <taxon>Debaryomycetaceae</taxon>
        <taxon>Yamadazyma</taxon>
    </lineage>
</organism>
<feature type="compositionally biased region" description="Polar residues" evidence="1">
    <location>
        <begin position="549"/>
        <end position="566"/>
    </location>
</feature>
<feature type="region of interest" description="Disordered" evidence="1">
    <location>
        <begin position="543"/>
        <end position="597"/>
    </location>
</feature>
<keyword evidence="3" id="KW-1185">Reference proteome</keyword>
<accession>G3AX80</accession>
<name>G3AX80_CANTC</name>
<dbReference type="Proteomes" id="UP000000707">
    <property type="component" value="Unassembled WGS sequence"/>
</dbReference>
<dbReference type="eggNOG" id="KOG3105">
    <property type="taxonomic scope" value="Eukaryota"/>
</dbReference>
<sequence>MAKRISLLDKKEIIRFHKIQASRDPHHKQTHTIKHFAHQFTIPKSTLNRWLIEDSKLKKSVVRREKPLRQPLVNIEEEYVQDEKPAPRIETPEPVDPSEDFDLKGANMVSSILVQHFTEMTLQKQQVQLDFNLVKAVTHAVKRIFPDIRLPKPAYFMNQLTKENIVHLEGSLTEQLSIKQTYSSLSKESLRLDKMFKSYESSHIYQFNEFTINLTEYLELFGEDVRLKLDLRNKNYCITVGIGFNLSGTEFLKPVIVTNFSDSINDPDVIHNQTGFMSNYIFNRYFGTLNRKFRDRRQRVLFIIDRTSNHFLANKFTHIKLLYNNLNNFPLNFGIQSMYAKAVTVSILDHFQRESNLNAVPDIVKVSLNHMSNKLSSSRAYSKFFSHCIDLCLNHSHITNYSKLIRIRMNSSFHYSNTSKCLVLNSHENYIKNWLKKLQLPVFCILSKSATPKYDLDTIVKSNFIKEHRPNPEEPLDMKNIITMRRMLESSGASITSMSLFDQLYTSLSQDLLQLEDEIEDWNSDDNFDLDSFDLNSVTSIPPEFLEPASTSHQEVQHSSTPQTSIPFKHPSRRPSATRDRSSSISQTSATSRRMSILASGDRVNRIAQFSDAAIESDSEMDSQFAYLSDISNNSDSLRRVNRRQSQIKYAESMDSDHE</sequence>
<evidence type="ECO:0000313" key="2">
    <source>
        <dbReference type="EMBL" id="EGV66711.1"/>
    </source>
</evidence>
<evidence type="ECO:0000313" key="3">
    <source>
        <dbReference type="Proteomes" id="UP000000707"/>
    </source>
</evidence>
<protein>
    <submittedName>
        <fullName evidence="2">Uncharacterized protein</fullName>
    </submittedName>
</protein>